<dbReference type="Proteomes" id="UP000231092">
    <property type="component" value="Unassembled WGS sequence"/>
</dbReference>
<dbReference type="RefSeq" id="WP_100306794.1">
    <property type="nucleotide sequence ID" value="NZ_PGET01000001.1"/>
</dbReference>
<evidence type="ECO:0000313" key="2">
    <source>
        <dbReference type="Proteomes" id="UP000231092"/>
    </source>
</evidence>
<sequence length="47" mass="5621">MSKFEKVKGFYEACLWSVGMVWNAVGRWITEKEYLDITGKEFEKEKE</sequence>
<name>A0A2M8ZAU5_9FIRM</name>
<proteinExistence type="predicted"/>
<dbReference type="AlphaFoldDB" id="A0A2M8ZAU5"/>
<dbReference type="OrthoDB" id="1779343at2"/>
<gene>
    <name evidence="1" type="ORF">H171_4161</name>
</gene>
<organism evidence="1 2">
    <name type="scientific">[Clostridium] celerecrescens 18A</name>
    <dbReference type="NCBI Taxonomy" id="1286362"/>
    <lineage>
        <taxon>Bacteria</taxon>
        <taxon>Bacillati</taxon>
        <taxon>Bacillota</taxon>
        <taxon>Clostridia</taxon>
        <taxon>Lachnospirales</taxon>
        <taxon>Lachnospiraceae</taxon>
        <taxon>Lacrimispora</taxon>
    </lineage>
</organism>
<protein>
    <submittedName>
        <fullName evidence="1">XkdX-like protein</fullName>
    </submittedName>
</protein>
<accession>A0A2M8ZAU5</accession>
<dbReference type="InterPro" id="IPR010022">
    <property type="entry name" value="XkdX"/>
</dbReference>
<dbReference type="EMBL" id="PGET01000001">
    <property type="protein sequence ID" value="PJJ30555.1"/>
    <property type="molecule type" value="Genomic_DNA"/>
</dbReference>
<reference evidence="1 2" key="1">
    <citation type="submission" date="2017-11" db="EMBL/GenBank/DDBJ databases">
        <title>Understudied soil microbes with underappreciated capabilities: Untangling the Clostridium saccharolyticum group.</title>
        <authorList>
            <person name="Leschine S."/>
        </authorList>
    </citation>
    <scope>NUCLEOTIDE SEQUENCE [LARGE SCALE GENOMIC DNA]</scope>
    <source>
        <strain evidence="1 2">18A</strain>
    </source>
</reference>
<evidence type="ECO:0000313" key="1">
    <source>
        <dbReference type="EMBL" id="PJJ30555.1"/>
    </source>
</evidence>
<dbReference type="Pfam" id="PF09693">
    <property type="entry name" value="Phage_XkdX"/>
    <property type="match status" value="1"/>
</dbReference>
<comment type="caution">
    <text evidence="1">The sequence shown here is derived from an EMBL/GenBank/DDBJ whole genome shotgun (WGS) entry which is preliminary data.</text>
</comment>